<evidence type="ECO:0000313" key="2">
    <source>
        <dbReference type="Proteomes" id="UP000373449"/>
    </source>
</evidence>
<sequence length="123" mass="13668">MSNDTLSLTGNSYLNSSLSVSKDSSAVFDEAALYLEDERTRYKFGRQNITGNVTSSTPSMSYSFMNSVNFDGVSLGYLSDYYRDRAGGASSPVNIYMPLRVPLKYIGREDCLICNSCRADYSR</sequence>
<reference evidence="1 2" key="1">
    <citation type="submission" date="2019-03" db="EMBL/GenBank/DDBJ databases">
        <authorList>
            <consortium name="Pathogen Informatics"/>
        </authorList>
    </citation>
    <scope>NUCLEOTIDE SEQUENCE [LARGE SCALE GENOMIC DNA]</scope>
    <source>
        <strain evidence="1 2">NCTC12282</strain>
    </source>
</reference>
<name>A0A484ZA60_9GAMM</name>
<protein>
    <submittedName>
        <fullName evidence="1">Uncharacterized protein</fullName>
    </submittedName>
</protein>
<evidence type="ECO:0000313" key="1">
    <source>
        <dbReference type="EMBL" id="VFS45297.1"/>
    </source>
</evidence>
<proteinExistence type="predicted"/>
<dbReference type="RefSeq" id="WP_134530890.1">
    <property type="nucleotide sequence ID" value="NZ_CAADJA010000002.1"/>
</dbReference>
<gene>
    <name evidence="1" type="ORF">NCTC12282_00169</name>
</gene>
<dbReference type="AlphaFoldDB" id="A0A484ZA60"/>
<dbReference type="EMBL" id="CAADJA010000002">
    <property type="protein sequence ID" value="VFS45297.1"/>
    <property type="molecule type" value="Genomic_DNA"/>
</dbReference>
<dbReference type="Proteomes" id="UP000373449">
    <property type="component" value="Unassembled WGS sequence"/>
</dbReference>
<accession>A0A484ZA60</accession>
<organism evidence="1 2">
    <name type="scientific">Budvicia aquatica</name>
    <dbReference type="NCBI Taxonomy" id="82979"/>
    <lineage>
        <taxon>Bacteria</taxon>
        <taxon>Pseudomonadati</taxon>
        <taxon>Pseudomonadota</taxon>
        <taxon>Gammaproteobacteria</taxon>
        <taxon>Enterobacterales</taxon>
        <taxon>Budviciaceae</taxon>
        <taxon>Budvicia</taxon>
    </lineage>
</organism>